<reference evidence="1 2" key="1">
    <citation type="submission" date="2024-06" db="EMBL/GenBank/DDBJ databases">
        <title>Genomic Encyclopedia of Type Strains, Phase IV (KMG-IV): sequencing the most valuable type-strain genomes for metagenomic binning, comparative biology and taxonomic classification.</title>
        <authorList>
            <person name="Goeker M."/>
        </authorList>
    </citation>
    <scope>NUCLEOTIDE SEQUENCE [LARGE SCALE GENOMIC DNA]</scope>
    <source>
        <strain evidence="1 2">DSM 17809</strain>
    </source>
</reference>
<proteinExistence type="predicted"/>
<evidence type="ECO:0000313" key="1">
    <source>
        <dbReference type="EMBL" id="MET3527587.1"/>
    </source>
</evidence>
<gene>
    <name evidence="1" type="ORF">ABID41_002705</name>
</gene>
<comment type="caution">
    <text evidence="1">The sequence shown here is derived from an EMBL/GenBank/DDBJ whole genome shotgun (WGS) entry which is preliminary data.</text>
</comment>
<dbReference type="Proteomes" id="UP001549110">
    <property type="component" value="Unassembled WGS sequence"/>
</dbReference>
<dbReference type="EMBL" id="JBEPLU010000002">
    <property type="protein sequence ID" value="MET3527587.1"/>
    <property type="molecule type" value="Genomic_DNA"/>
</dbReference>
<organism evidence="1 2">
    <name type="scientific">Phenylobacterium koreense</name>
    <dbReference type="NCBI Taxonomy" id="266125"/>
    <lineage>
        <taxon>Bacteria</taxon>
        <taxon>Pseudomonadati</taxon>
        <taxon>Pseudomonadota</taxon>
        <taxon>Alphaproteobacteria</taxon>
        <taxon>Caulobacterales</taxon>
        <taxon>Caulobacteraceae</taxon>
        <taxon>Phenylobacterium</taxon>
    </lineage>
</organism>
<dbReference type="RefSeq" id="WP_331931618.1">
    <property type="nucleotide sequence ID" value="NZ_JBEPLU010000002.1"/>
</dbReference>
<keyword evidence="2" id="KW-1185">Reference proteome</keyword>
<name>A0ABV2EKL6_9CAUL</name>
<evidence type="ECO:0000313" key="2">
    <source>
        <dbReference type="Proteomes" id="UP001549110"/>
    </source>
</evidence>
<sequence>MTPIIALGLGLSIMAGASGYVVYDERGRPWPAFAAKASPSFKPMPNRTIPNYTAPKPPQGQLFKPYKPMSVYSPRGGVDSYPAPMKPRTYIDLR</sequence>
<accession>A0ABV2EKL6</accession>
<protein>
    <submittedName>
        <fullName evidence="1">Uncharacterized protein</fullName>
    </submittedName>
</protein>